<protein>
    <recommendedName>
        <fullName evidence="4">D-alanine aminotransferase</fullName>
        <ecNumber evidence="3">2.6.1.21</ecNumber>
    </recommendedName>
    <alternativeName>
        <fullName evidence="9">D-amino acid aminotransferase</fullName>
    </alternativeName>
    <alternativeName>
        <fullName evidence="7">D-amino acid transaminase</fullName>
    </alternativeName>
    <alternativeName>
        <fullName evidence="8">D-aspartate aminotransferase</fullName>
    </alternativeName>
</protein>
<proteinExistence type="inferred from homology"/>
<keyword evidence="6 11" id="KW-0808">Transferase</keyword>
<comment type="subunit">
    <text evidence="2">Homodimer.</text>
</comment>
<dbReference type="InterPro" id="IPR043132">
    <property type="entry name" value="BCAT-like_C"/>
</dbReference>
<accession>A0ABS3NHD9</accession>
<keyword evidence="5 11" id="KW-0032">Aminotransferase</keyword>
<organism evidence="11 12">
    <name type="scientific">Oceanisphaera pacifica</name>
    <dbReference type="NCBI Taxonomy" id="2818389"/>
    <lineage>
        <taxon>Bacteria</taxon>
        <taxon>Pseudomonadati</taxon>
        <taxon>Pseudomonadota</taxon>
        <taxon>Gammaproteobacteria</taxon>
        <taxon>Aeromonadales</taxon>
        <taxon>Aeromonadaceae</taxon>
        <taxon>Oceanisphaera</taxon>
    </lineage>
</organism>
<dbReference type="CDD" id="cd01558">
    <property type="entry name" value="D-AAT_like"/>
    <property type="match status" value="1"/>
</dbReference>
<dbReference type="NCBIfam" id="TIGR01121">
    <property type="entry name" value="D_amino_aminoT"/>
    <property type="match status" value="1"/>
</dbReference>
<reference evidence="11 12" key="1">
    <citation type="submission" date="2021-03" db="EMBL/GenBank/DDBJ databases">
        <title>Oceanisphaera sp. nov., isolated from the intestine.</title>
        <authorList>
            <person name="Zhao L.-H."/>
            <person name="Shi L.-F."/>
        </authorList>
    </citation>
    <scope>NUCLEOTIDE SEQUENCE [LARGE SCALE GENOMIC DNA]</scope>
    <source>
        <strain evidence="11 12">DM8</strain>
    </source>
</reference>
<evidence type="ECO:0000256" key="2">
    <source>
        <dbReference type="ARBA" id="ARBA00011738"/>
    </source>
</evidence>
<evidence type="ECO:0000256" key="4">
    <source>
        <dbReference type="ARBA" id="ARBA00021779"/>
    </source>
</evidence>
<evidence type="ECO:0000256" key="10">
    <source>
        <dbReference type="ARBA" id="ARBA00047911"/>
    </source>
</evidence>
<comment type="caution">
    <text evidence="11">The sequence shown here is derived from an EMBL/GenBank/DDBJ whole genome shotgun (WGS) entry which is preliminary data.</text>
</comment>
<comment type="catalytic activity">
    <reaction evidence="10">
        <text>D-alanine + 2-oxoglutarate = D-glutamate + pyruvate</text>
        <dbReference type="Rhea" id="RHEA:15869"/>
        <dbReference type="ChEBI" id="CHEBI:15361"/>
        <dbReference type="ChEBI" id="CHEBI:16810"/>
        <dbReference type="ChEBI" id="CHEBI:29986"/>
        <dbReference type="ChEBI" id="CHEBI:57416"/>
        <dbReference type="EC" id="2.6.1.21"/>
    </reaction>
</comment>
<dbReference type="InterPro" id="IPR050571">
    <property type="entry name" value="Class-IV_PLP-Dep_Aminotrnsfr"/>
</dbReference>
<name>A0ABS3NHD9_9GAMM</name>
<evidence type="ECO:0000256" key="8">
    <source>
        <dbReference type="ARBA" id="ARBA00033316"/>
    </source>
</evidence>
<dbReference type="Gene3D" id="3.20.10.10">
    <property type="entry name" value="D-amino Acid Aminotransferase, subunit A, domain 2"/>
    <property type="match status" value="1"/>
</dbReference>
<keyword evidence="12" id="KW-1185">Reference proteome</keyword>
<dbReference type="InterPro" id="IPR001544">
    <property type="entry name" value="Aminotrans_IV"/>
</dbReference>
<evidence type="ECO:0000313" key="12">
    <source>
        <dbReference type="Proteomes" id="UP000664882"/>
    </source>
</evidence>
<evidence type="ECO:0000256" key="7">
    <source>
        <dbReference type="ARBA" id="ARBA00030138"/>
    </source>
</evidence>
<dbReference type="Gene3D" id="3.30.470.10">
    <property type="match status" value="1"/>
</dbReference>
<evidence type="ECO:0000256" key="1">
    <source>
        <dbReference type="ARBA" id="ARBA00009320"/>
    </source>
</evidence>
<dbReference type="PANTHER" id="PTHR42743:SF10">
    <property type="entry name" value="D-ALANINE AMINOTRANSFERASE"/>
    <property type="match status" value="1"/>
</dbReference>
<gene>
    <name evidence="11" type="primary">dat</name>
    <name evidence="11" type="ORF">J3U76_10220</name>
</gene>
<evidence type="ECO:0000313" key="11">
    <source>
        <dbReference type="EMBL" id="MBO1519997.1"/>
    </source>
</evidence>
<dbReference type="RefSeq" id="WP_208005874.1">
    <property type="nucleotide sequence ID" value="NZ_JAGDFX010000011.1"/>
</dbReference>
<dbReference type="InterPro" id="IPR036038">
    <property type="entry name" value="Aminotransferase-like"/>
</dbReference>
<comment type="similarity">
    <text evidence="1">Belongs to the class-IV pyridoxal-phosphate-dependent aminotransferase family.</text>
</comment>
<evidence type="ECO:0000256" key="9">
    <source>
        <dbReference type="ARBA" id="ARBA00033391"/>
    </source>
</evidence>
<dbReference type="InterPro" id="IPR005784">
    <property type="entry name" value="D_amino_transT"/>
</dbReference>
<dbReference type="Proteomes" id="UP000664882">
    <property type="component" value="Unassembled WGS sequence"/>
</dbReference>
<evidence type="ECO:0000256" key="3">
    <source>
        <dbReference type="ARBA" id="ARBA00012874"/>
    </source>
</evidence>
<dbReference type="GO" id="GO:0047810">
    <property type="term" value="F:D-alanine-2-oxoglutarate aminotransferase activity"/>
    <property type="evidence" value="ECO:0007669"/>
    <property type="project" value="UniProtKB-EC"/>
</dbReference>
<sequence>MKVLVNNTIESRENVAIDIEDRGYQFGDGVYEVVRVYEGEVYELDGHVERFFRSAQEIDITLSYTVNELKENIKALIAENNVVDGGIYFQVTRGVSPRKHSYDRTLASHLIAYPLYFTRPKEKQLSGVTAITVDDLRWLRCDIKSLNLLYNVMMKQKAQDNKAFEGIFVRDDVITEGTSTNVFIVKDGVYKTHPASNMILNGITRQRILSLLSENNFTVEEVKFTKAELLAADEVFITSTTSEVMPIIEIDNQIIGQGQVGDKTKQIYNLLINYIG</sequence>
<evidence type="ECO:0000256" key="6">
    <source>
        <dbReference type="ARBA" id="ARBA00022679"/>
    </source>
</evidence>
<evidence type="ECO:0000256" key="5">
    <source>
        <dbReference type="ARBA" id="ARBA00022576"/>
    </source>
</evidence>
<dbReference type="SUPFAM" id="SSF56752">
    <property type="entry name" value="D-aminoacid aminotransferase-like PLP-dependent enzymes"/>
    <property type="match status" value="1"/>
</dbReference>
<dbReference type="EMBL" id="JAGDFX010000011">
    <property type="protein sequence ID" value="MBO1519997.1"/>
    <property type="molecule type" value="Genomic_DNA"/>
</dbReference>
<dbReference type="InterPro" id="IPR043131">
    <property type="entry name" value="BCAT-like_N"/>
</dbReference>
<dbReference type="EC" id="2.6.1.21" evidence="3"/>
<dbReference type="Pfam" id="PF01063">
    <property type="entry name" value="Aminotran_4"/>
    <property type="match status" value="1"/>
</dbReference>
<dbReference type="PANTHER" id="PTHR42743">
    <property type="entry name" value="AMINO-ACID AMINOTRANSFERASE"/>
    <property type="match status" value="1"/>
</dbReference>